<protein>
    <recommendedName>
        <fullName evidence="2">Renin receptor N-terminal domain-containing protein</fullName>
    </recommendedName>
</protein>
<comment type="caution">
    <text evidence="3">The sequence shown here is derived from an EMBL/GenBank/DDBJ whole genome shotgun (WGS) entry which is preliminary data.</text>
</comment>
<organism evidence="3 4">
    <name type="scientific">Bifiguratus adelaidae</name>
    <dbReference type="NCBI Taxonomy" id="1938954"/>
    <lineage>
        <taxon>Eukaryota</taxon>
        <taxon>Fungi</taxon>
        <taxon>Fungi incertae sedis</taxon>
        <taxon>Mucoromycota</taxon>
        <taxon>Mucoromycotina</taxon>
        <taxon>Endogonomycetes</taxon>
        <taxon>Endogonales</taxon>
        <taxon>Endogonales incertae sedis</taxon>
        <taxon>Bifiguratus</taxon>
    </lineage>
</organism>
<dbReference type="OrthoDB" id="5583277at2759"/>
<dbReference type="PANTHER" id="PTHR13351">
    <property type="entry name" value="RENIN RECEPTOR"/>
    <property type="match status" value="1"/>
</dbReference>
<gene>
    <name evidence="3" type="ORF">BZG36_04072</name>
</gene>
<sequence>MSKERNFNLQTATQRGRMVDAVLRLPSIKGDMLQPYGGVLSIVVPGFDEGTSVFDSVEVFETTPYMSASEIMATIRGNAQRLLQPSVNFENEGLDLSITPGDSRLISNMEATGQDGDYSNLANELGKDFPSMDKVIDEAEEVDRNFMLEMQRILNAFQSFQSSRKDLVHQNPDLISLRIQSLEPMKKAYGATSRQYADASRIVRSVCLKIKQRFQDAYENPTVVIIATVPHNFNRPPNKRLLVERAPSDNSTLPPGVTDVSATFQLMFWTTILLIVIISMACSFLYNAGNLENGGIPAGVQSMPKRD</sequence>
<evidence type="ECO:0000256" key="1">
    <source>
        <dbReference type="SAM" id="Phobius"/>
    </source>
</evidence>
<dbReference type="GO" id="GO:0038023">
    <property type="term" value="F:signaling receptor activity"/>
    <property type="evidence" value="ECO:0007669"/>
    <property type="project" value="InterPro"/>
</dbReference>
<keyword evidence="4" id="KW-1185">Reference proteome</keyword>
<dbReference type="InterPro" id="IPR057318">
    <property type="entry name" value="RENR_N"/>
</dbReference>
<reference evidence="3 4" key="1">
    <citation type="journal article" date="2017" name="Mycologia">
        <title>Bifiguratus adelaidae, gen. et sp. nov., a new member of Mucoromycotina in endophytic and soil-dwelling habitats.</title>
        <authorList>
            <person name="Torres-Cruz T.J."/>
            <person name="Billingsley Tobias T.L."/>
            <person name="Almatruk M."/>
            <person name="Hesse C."/>
            <person name="Kuske C.R."/>
            <person name="Desiro A."/>
            <person name="Benucci G.M."/>
            <person name="Bonito G."/>
            <person name="Stajich J.E."/>
            <person name="Dunlap C."/>
            <person name="Arnold A.E."/>
            <person name="Porras-Alfaro A."/>
        </authorList>
    </citation>
    <scope>NUCLEOTIDE SEQUENCE [LARGE SCALE GENOMIC DNA]</scope>
    <source>
        <strain evidence="3 4">AZ0501</strain>
    </source>
</reference>
<dbReference type="InterPro" id="IPR012493">
    <property type="entry name" value="Renin_rcpt"/>
</dbReference>
<evidence type="ECO:0000259" key="2">
    <source>
        <dbReference type="Pfam" id="PF25294"/>
    </source>
</evidence>
<evidence type="ECO:0000313" key="4">
    <source>
        <dbReference type="Proteomes" id="UP000242875"/>
    </source>
</evidence>
<keyword evidence="1" id="KW-1133">Transmembrane helix</keyword>
<keyword evidence="1" id="KW-0472">Membrane</keyword>
<dbReference type="GO" id="GO:0009897">
    <property type="term" value="C:external side of plasma membrane"/>
    <property type="evidence" value="ECO:0007669"/>
    <property type="project" value="TreeGrafter"/>
</dbReference>
<proteinExistence type="predicted"/>
<dbReference type="PANTHER" id="PTHR13351:SF1">
    <property type="entry name" value="RENIN RECEPTOR"/>
    <property type="match status" value="1"/>
</dbReference>
<name>A0A261XY59_9FUNG</name>
<keyword evidence="1" id="KW-0812">Transmembrane</keyword>
<dbReference type="Proteomes" id="UP000242875">
    <property type="component" value="Unassembled WGS sequence"/>
</dbReference>
<accession>A0A261XY59</accession>
<dbReference type="Pfam" id="PF25294">
    <property type="entry name" value="RENR_N"/>
    <property type="match status" value="1"/>
</dbReference>
<feature type="domain" description="Renin receptor N-terminal" evidence="2">
    <location>
        <begin position="137"/>
        <end position="229"/>
    </location>
</feature>
<evidence type="ECO:0000313" key="3">
    <source>
        <dbReference type="EMBL" id="OZJ03174.1"/>
    </source>
</evidence>
<dbReference type="EMBL" id="MVBO01000100">
    <property type="protein sequence ID" value="OZJ03174.1"/>
    <property type="molecule type" value="Genomic_DNA"/>
</dbReference>
<feature type="transmembrane region" description="Helical" evidence="1">
    <location>
        <begin position="266"/>
        <end position="286"/>
    </location>
</feature>
<dbReference type="AlphaFoldDB" id="A0A261XY59"/>